<evidence type="ECO:0000313" key="4">
    <source>
        <dbReference type="EMBL" id="SDH88399.1"/>
    </source>
</evidence>
<keyword evidence="5" id="KW-1185">Reference proteome</keyword>
<dbReference type="OrthoDB" id="9016931at2"/>
<dbReference type="Pfam" id="PF21683">
    <property type="entry name" value="GpP-like_1st"/>
    <property type="match status" value="1"/>
</dbReference>
<dbReference type="Proteomes" id="UP000217076">
    <property type="component" value="Unassembled WGS sequence"/>
</dbReference>
<evidence type="ECO:0000259" key="3">
    <source>
        <dbReference type="Pfam" id="PF22255"/>
    </source>
</evidence>
<dbReference type="InterPro" id="IPR053982">
    <property type="entry name" value="Gp44/GpP-like_C"/>
</dbReference>
<dbReference type="Gene3D" id="3.55.50.10">
    <property type="entry name" value="Baseplate protein-like domains"/>
    <property type="match status" value="1"/>
</dbReference>
<dbReference type="Pfam" id="PF21929">
    <property type="entry name" value="GpP_4th"/>
    <property type="match status" value="1"/>
</dbReference>
<dbReference type="InterPro" id="IPR023399">
    <property type="entry name" value="Baseplate-like_2-layer_sand"/>
</dbReference>
<organism evidence="4 5">
    <name type="scientific">Roseospirillum parvum</name>
    <dbReference type="NCBI Taxonomy" id="83401"/>
    <lineage>
        <taxon>Bacteria</taxon>
        <taxon>Pseudomonadati</taxon>
        <taxon>Pseudomonadota</taxon>
        <taxon>Alphaproteobacteria</taxon>
        <taxon>Rhodospirillales</taxon>
        <taxon>Rhodospirillaceae</taxon>
        <taxon>Roseospirillum</taxon>
    </lineage>
</organism>
<dbReference type="SUPFAM" id="SSF69279">
    <property type="entry name" value="Phage tail proteins"/>
    <property type="match status" value="2"/>
</dbReference>
<dbReference type="InterPro" id="IPR026276">
    <property type="entry name" value="Baseplate_GpP"/>
</dbReference>
<dbReference type="Pfam" id="PF22255">
    <property type="entry name" value="Gp44-like_2nd"/>
    <property type="match status" value="1"/>
</dbReference>
<evidence type="ECO:0000259" key="2">
    <source>
        <dbReference type="Pfam" id="PF21929"/>
    </source>
</evidence>
<accession>A0A1G8G200</accession>
<dbReference type="PIRSF" id="PIRSF004440">
    <property type="entry name" value="GpP"/>
    <property type="match status" value="1"/>
</dbReference>
<name>A0A1G8G200_9PROT</name>
<dbReference type="Gene3D" id="3.30.1920.10">
    <property type="entry name" value="Baseplate protein-like domains - 2 layer sandwich fold"/>
    <property type="match status" value="1"/>
</dbReference>
<sequence>MTFSSDVTLALGGRLWTGWQEVTASAGLEQGAGVFTLSFRARSPDGSRLPGAVGQGARCRLDLAGETVITGWVDEVTRQIEDQALSLTGRDAAGDLIDCSAASQPGEWHGVSLTEIAAALAAPFGVPVAARVDVGAPFGRFRVQEGETVWAAIERACRQRAVLPVSDGLGGLVLTSAEVAGAATVRLTDRALKSDWRVVDSGTGRFSEITVKGQAPGSDDVWGEPTAAISGRAIDPGVRRHRPLTVLSEEPTDATAATLRAAWEVRVRRGRGLRASGTVAGWTTGGVGGGGALWRPGQRVVLDSARLEITRELLIAAVEWRKGLKDGTVTRLELVPPDALARIAEGGEADIEDGGFWE</sequence>
<dbReference type="InterPro" id="IPR049354">
    <property type="entry name" value="GpP-like_N"/>
</dbReference>
<feature type="domain" description="Baseplate hub protein gp44-like N-terminal" evidence="1">
    <location>
        <begin position="6"/>
        <end position="91"/>
    </location>
</feature>
<dbReference type="EMBL" id="FNCV01000018">
    <property type="protein sequence ID" value="SDH88399.1"/>
    <property type="molecule type" value="Genomic_DNA"/>
</dbReference>
<dbReference type="InterPro" id="IPR053981">
    <property type="entry name" value="Gp44/GpP-like_2nd"/>
</dbReference>
<gene>
    <name evidence="4" type="ORF">SAMN05421742_11817</name>
</gene>
<feature type="domain" description="Baseplate hub protein gp44/GpP-like second" evidence="3">
    <location>
        <begin position="93"/>
        <end position="175"/>
    </location>
</feature>
<reference evidence="5" key="1">
    <citation type="submission" date="2016-10" db="EMBL/GenBank/DDBJ databases">
        <authorList>
            <person name="Varghese N."/>
            <person name="Submissions S."/>
        </authorList>
    </citation>
    <scope>NUCLEOTIDE SEQUENCE [LARGE SCALE GENOMIC DNA]</scope>
    <source>
        <strain evidence="5">930I</strain>
    </source>
</reference>
<protein>
    <submittedName>
        <fullName evidence="4">Mu-like prophage tail protein gpP</fullName>
    </submittedName>
</protein>
<dbReference type="AlphaFoldDB" id="A0A1G8G200"/>
<evidence type="ECO:0000259" key="1">
    <source>
        <dbReference type="Pfam" id="PF21683"/>
    </source>
</evidence>
<evidence type="ECO:0000313" key="5">
    <source>
        <dbReference type="Proteomes" id="UP000217076"/>
    </source>
</evidence>
<dbReference type="STRING" id="83401.SAMN05421742_11817"/>
<feature type="domain" description="Baseplate hub protein gp44/GpP-like C-terminal" evidence="2">
    <location>
        <begin position="257"/>
        <end position="340"/>
    </location>
</feature>
<proteinExistence type="predicted"/>
<dbReference type="RefSeq" id="WP_092621940.1">
    <property type="nucleotide sequence ID" value="NZ_FNCV01000018.1"/>
</dbReference>
<dbReference type="Gene3D" id="2.30.300.10">
    <property type="entry name" value="Baseplate protein-like domain - beta roll fold"/>
    <property type="match status" value="1"/>
</dbReference>